<dbReference type="InterPro" id="IPR027417">
    <property type="entry name" value="P-loop_NTPase"/>
</dbReference>
<reference evidence="19" key="1">
    <citation type="submission" date="2021-03" db="EMBL/GenBank/DDBJ databases">
        <authorList>
            <person name="Tagirdzhanova G."/>
        </authorList>
    </citation>
    <scope>NUCLEOTIDE SEQUENCE</scope>
</reference>
<evidence type="ECO:0000256" key="3">
    <source>
        <dbReference type="ARBA" id="ARBA00010379"/>
    </source>
</evidence>
<feature type="region of interest" description="Disordered" evidence="15">
    <location>
        <begin position="338"/>
        <end position="368"/>
    </location>
</feature>
<dbReference type="PROSITE" id="PS51192">
    <property type="entry name" value="HELICASE_ATP_BIND_1"/>
    <property type="match status" value="1"/>
</dbReference>
<dbReference type="InterPro" id="IPR033517">
    <property type="entry name" value="DDX54/DBP10_DEAD-box_helicase"/>
</dbReference>
<dbReference type="Pfam" id="PF08147">
    <property type="entry name" value="DBP10CT"/>
    <property type="match status" value="1"/>
</dbReference>
<keyword evidence="5" id="KW-0690">Ribosome biogenesis</keyword>
<feature type="region of interest" description="Disordered" evidence="15">
    <location>
        <begin position="754"/>
        <end position="792"/>
    </location>
</feature>
<dbReference type="EC" id="3.6.4.13" evidence="4"/>
<evidence type="ECO:0000256" key="6">
    <source>
        <dbReference type="ARBA" id="ARBA00022552"/>
    </source>
</evidence>
<dbReference type="InterPro" id="IPR011545">
    <property type="entry name" value="DEAD/DEAH_box_helicase_dom"/>
</dbReference>
<feature type="compositionally biased region" description="Basic and acidic residues" evidence="15">
    <location>
        <begin position="814"/>
        <end position="825"/>
    </location>
</feature>
<evidence type="ECO:0000313" key="19">
    <source>
        <dbReference type="EMBL" id="CAF9917996.1"/>
    </source>
</evidence>
<dbReference type="PANTHER" id="PTHR47959:SF8">
    <property type="entry name" value="RNA HELICASE"/>
    <property type="match status" value="1"/>
</dbReference>
<dbReference type="SUPFAM" id="SSF52540">
    <property type="entry name" value="P-loop containing nucleoside triphosphate hydrolases"/>
    <property type="match status" value="2"/>
</dbReference>
<evidence type="ECO:0000256" key="4">
    <source>
        <dbReference type="ARBA" id="ARBA00012552"/>
    </source>
</evidence>
<feature type="domain" description="Helicase C-terminal" evidence="17">
    <location>
        <begin position="358"/>
        <end position="508"/>
    </location>
</feature>
<dbReference type="GO" id="GO:0003723">
    <property type="term" value="F:RNA binding"/>
    <property type="evidence" value="ECO:0007669"/>
    <property type="project" value="UniProtKB-KW"/>
</dbReference>
<evidence type="ECO:0000256" key="2">
    <source>
        <dbReference type="ARBA" id="ARBA00004604"/>
    </source>
</evidence>
<gene>
    <name evidence="19" type="primary">DBP10</name>
    <name evidence="19" type="ORF">IMSHALPRED_003812</name>
</gene>
<dbReference type="SMART" id="SM00490">
    <property type="entry name" value="HELICc"/>
    <property type="match status" value="1"/>
</dbReference>
<proteinExistence type="inferred from homology"/>
<name>A0A8H3F2D7_9LECA</name>
<feature type="region of interest" description="Disordered" evidence="15">
    <location>
        <begin position="814"/>
        <end position="914"/>
    </location>
</feature>
<protein>
    <recommendedName>
        <fullName evidence="4">RNA helicase</fullName>
        <ecNumber evidence="4">3.6.4.13</ecNumber>
    </recommendedName>
</protein>
<feature type="short sequence motif" description="Q motif" evidence="14">
    <location>
        <begin position="89"/>
        <end position="117"/>
    </location>
</feature>
<dbReference type="InterPro" id="IPR001650">
    <property type="entry name" value="Helicase_C-like"/>
</dbReference>
<evidence type="ECO:0000256" key="11">
    <source>
        <dbReference type="ARBA" id="ARBA00022884"/>
    </source>
</evidence>
<dbReference type="AlphaFoldDB" id="A0A8H3F2D7"/>
<feature type="domain" description="DEAD-box RNA helicase Q" evidence="18">
    <location>
        <begin position="89"/>
        <end position="117"/>
    </location>
</feature>
<evidence type="ECO:0000259" key="18">
    <source>
        <dbReference type="PROSITE" id="PS51195"/>
    </source>
</evidence>
<dbReference type="PROSITE" id="PS51194">
    <property type="entry name" value="HELICASE_CTER"/>
    <property type="match status" value="1"/>
</dbReference>
<dbReference type="InterPro" id="IPR012541">
    <property type="entry name" value="DBP10_C"/>
</dbReference>
<keyword evidence="9 19" id="KW-0347">Helicase</keyword>
<comment type="catalytic activity">
    <reaction evidence="13">
        <text>ATP + H2O = ADP + phosphate + H(+)</text>
        <dbReference type="Rhea" id="RHEA:13065"/>
        <dbReference type="ChEBI" id="CHEBI:15377"/>
        <dbReference type="ChEBI" id="CHEBI:15378"/>
        <dbReference type="ChEBI" id="CHEBI:30616"/>
        <dbReference type="ChEBI" id="CHEBI:43474"/>
        <dbReference type="ChEBI" id="CHEBI:456216"/>
        <dbReference type="EC" id="3.6.4.13"/>
    </reaction>
</comment>
<keyword evidence="7" id="KW-0547">Nucleotide-binding</keyword>
<dbReference type="EMBL" id="CAJPDT010000019">
    <property type="protein sequence ID" value="CAF9917996.1"/>
    <property type="molecule type" value="Genomic_DNA"/>
</dbReference>
<comment type="function">
    <text evidence="1">ATP-binding RNA helicase involved in the biogenesis of 60S ribosomal subunits and is required for the normal formation of 25S and 5.8S rRNAs.</text>
</comment>
<dbReference type="CDD" id="cd18787">
    <property type="entry name" value="SF2_C_DEAD"/>
    <property type="match status" value="1"/>
</dbReference>
<accession>A0A8H3F2D7</accession>
<keyword evidence="12" id="KW-0539">Nucleus</keyword>
<evidence type="ECO:0000259" key="17">
    <source>
        <dbReference type="PROSITE" id="PS51194"/>
    </source>
</evidence>
<dbReference type="Proteomes" id="UP000664534">
    <property type="component" value="Unassembled WGS sequence"/>
</dbReference>
<dbReference type="CDD" id="cd17959">
    <property type="entry name" value="DEADc_DDX54"/>
    <property type="match status" value="1"/>
</dbReference>
<dbReference type="SMART" id="SM01123">
    <property type="entry name" value="DBP10CT"/>
    <property type="match status" value="1"/>
</dbReference>
<evidence type="ECO:0000313" key="20">
    <source>
        <dbReference type="Proteomes" id="UP000664534"/>
    </source>
</evidence>
<feature type="compositionally biased region" description="Basic and acidic residues" evidence="15">
    <location>
        <begin position="354"/>
        <end position="366"/>
    </location>
</feature>
<evidence type="ECO:0000259" key="16">
    <source>
        <dbReference type="PROSITE" id="PS51192"/>
    </source>
</evidence>
<comment type="similarity">
    <text evidence="3">Belongs to the DEAD box helicase family. DDX54/DBP10 subfamily.</text>
</comment>
<sequence length="914" mass="100678">MPHRAPSPAASENEVDISAALLHNGSSPGSDDDEQAQHPDRKARMLGPEDMPDLEGDFSSDDAGFIAETQAALNRKASNIKGRSVKKGGGFQAMGLGTNLLSAIARKGFSVPTPIQRKTIPLVIDGQDVVGMARTGSGKTAAFVLPIIHKLKSHSNKVGVRALILAPSRELSLQTLKVVKELSRGTDLKCVLLVGGDSLEEQFSYMSANPDIVIATPGRFLHLCVEMGLDLSSVRLVVFDEADRLFEMGFAAQLTEILHSLPQSRQTLLFSATLPTSLVEFARAGLQDANLVRLDAETKISPDLQSAFFTMKSAEKEGALLDLLSDIIKIPTGQTEAANRAKAEASASKKRKRGEVDGVKPHESPTEHSTIVFAATKHHVEYLAALLRQSGFAVSHAYGSLDQTARKMQVQDFRSGKTNILVVTDVAARGIDIPILANVVNYDFPAQPKIFVHRVGRTARAGKKGWSYSLVRESDAPYLLDLQLFLGKRLVLGQDGGSDLNYAEDVIVGSLVRDRLERNCEWVNKLLEEDSDLLALRSVANKGEKLYLKTRNAASSESARRAKELIASKSWMSLHPLFIGDTNNAEIERAKMLARVSGFRPPETVFEIGKRGATSEAAEVMKKRRTMVDNQRRKKDALQRAELETSAEDIITKPTVEKLHDFGPDETEPPELDPDMDSATEDELEVTFTQSEPTKSDRNEVDGYKDSSFFMSYTPTSINLAEDRGYGVHSGGNSNNFVLAARDVAMDLAGDDGAKGFSQPTRPNSMRWDKKSKKYVARANDEDGSKGAKMIRGESGQKIAASFRSGRFDAWRKSNKIDRLPRTGEVETASNKANGGGGGKRWKHKKEDAPKDADKYRDDFYKRRKMVDKAKEERRGRFREGKGKSEIKGVDDVRKERGLKERRKEKNARPGKRR</sequence>
<dbReference type="Pfam" id="PF00270">
    <property type="entry name" value="DEAD"/>
    <property type="match status" value="1"/>
</dbReference>
<dbReference type="GO" id="GO:0003724">
    <property type="term" value="F:RNA helicase activity"/>
    <property type="evidence" value="ECO:0007669"/>
    <property type="project" value="UniProtKB-EC"/>
</dbReference>
<dbReference type="InterPro" id="IPR014014">
    <property type="entry name" value="RNA_helicase_DEAD_Q_motif"/>
</dbReference>
<dbReference type="InterPro" id="IPR000629">
    <property type="entry name" value="RNA-helicase_DEAD-box_CS"/>
</dbReference>
<feature type="compositionally biased region" description="Acidic residues" evidence="15">
    <location>
        <begin position="664"/>
        <end position="676"/>
    </location>
</feature>
<evidence type="ECO:0000256" key="1">
    <source>
        <dbReference type="ARBA" id="ARBA00003706"/>
    </source>
</evidence>
<dbReference type="PROSITE" id="PS00039">
    <property type="entry name" value="DEAD_ATP_HELICASE"/>
    <property type="match status" value="1"/>
</dbReference>
<dbReference type="Pfam" id="PF00271">
    <property type="entry name" value="Helicase_C"/>
    <property type="match status" value="1"/>
</dbReference>
<dbReference type="GO" id="GO:0005524">
    <property type="term" value="F:ATP binding"/>
    <property type="evidence" value="ECO:0007669"/>
    <property type="project" value="UniProtKB-KW"/>
</dbReference>
<evidence type="ECO:0000256" key="9">
    <source>
        <dbReference type="ARBA" id="ARBA00022806"/>
    </source>
</evidence>
<keyword evidence="11" id="KW-0694">RNA-binding</keyword>
<comment type="caution">
    <text evidence="19">The sequence shown here is derived from an EMBL/GenBank/DDBJ whole genome shotgun (WGS) entry which is preliminary data.</text>
</comment>
<keyword evidence="10" id="KW-0067">ATP-binding</keyword>
<dbReference type="SMART" id="SM00487">
    <property type="entry name" value="DEXDc"/>
    <property type="match status" value="1"/>
</dbReference>
<dbReference type="Gene3D" id="3.40.50.300">
    <property type="entry name" value="P-loop containing nucleotide triphosphate hydrolases"/>
    <property type="match status" value="2"/>
</dbReference>
<dbReference type="PANTHER" id="PTHR47959">
    <property type="entry name" value="ATP-DEPENDENT RNA HELICASE RHLE-RELATED"/>
    <property type="match status" value="1"/>
</dbReference>
<feature type="compositionally biased region" description="Acidic residues" evidence="15">
    <location>
        <begin position="50"/>
        <end position="60"/>
    </location>
</feature>
<dbReference type="InterPro" id="IPR014001">
    <property type="entry name" value="Helicase_ATP-bd"/>
</dbReference>
<feature type="compositionally biased region" description="Basic and acidic residues" evidence="15">
    <location>
        <begin position="845"/>
        <end position="908"/>
    </location>
</feature>
<dbReference type="PROSITE" id="PS51195">
    <property type="entry name" value="Q_MOTIF"/>
    <property type="match status" value="1"/>
</dbReference>
<dbReference type="GO" id="GO:0005829">
    <property type="term" value="C:cytosol"/>
    <property type="evidence" value="ECO:0007669"/>
    <property type="project" value="TreeGrafter"/>
</dbReference>
<evidence type="ECO:0000256" key="13">
    <source>
        <dbReference type="ARBA" id="ARBA00047984"/>
    </source>
</evidence>
<dbReference type="OrthoDB" id="10261375at2759"/>
<dbReference type="FunFam" id="3.40.50.300:FF:000865">
    <property type="entry name" value="ATP-dependent RNA helicase DDX54"/>
    <property type="match status" value="1"/>
</dbReference>
<dbReference type="GO" id="GO:0016787">
    <property type="term" value="F:hydrolase activity"/>
    <property type="evidence" value="ECO:0007669"/>
    <property type="project" value="UniProtKB-KW"/>
</dbReference>
<keyword evidence="20" id="KW-1185">Reference proteome</keyword>
<feature type="domain" description="Helicase ATP-binding" evidence="16">
    <location>
        <begin position="120"/>
        <end position="292"/>
    </location>
</feature>
<organism evidence="19 20">
    <name type="scientific">Imshaugia aleurites</name>
    <dbReference type="NCBI Taxonomy" id="172621"/>
    <lineage>
        <taxon>Eukaryota</taxon>
        <taxon>Fungi</taxon>
        <taxon>Dikarya</taxon>
        <taxon>Ascomycota</taxon>
        <taxon>Pezizomycotina</taxon>
        <taxon>Lecanoromycetes</taxon>
        <taxon>OSLEUM clade</taxon>
        <taxon>Lecanoromycetidae</taxon>
        <taxon>Lecanorales</taxon>
        <taxon>Lecanorineae</taxon>
        <taxon>Parmeliaceae</taxon>
        <taxon>Imshaugia</taxon>
    </lineage>
</organism>
<dbReference type="GO" id="GO:0005730">
    <property type="term" value="C:nucleolus"/>
    <property type="evidence" value="ECO:0007669"/>
    <property type="project" value="UniProtKB-SubCell"/>
</dbReference>
<evidence type="ECO:0000256" key="15">
    <source>
        <dbReference type="SAM" id="MobiDB-lite"/>
    </source>
</evidence>
<evidence type="ECO:0000256" key="10">
    <source>
        <dbReference type="ARBA" id="ARBA00022840"/>
    </source>
</evidence>
<evidence type="ECO:0000256" key="7">
    <source>
        <dbReference type="ARBA" id="ARBA00022741"/>
    </source>
</evidence>
<evidence type="ECO:0000256" key="5">
    <source>
        <dbReference type="ARBA" id="ARBA00022517"/>
    </source>
</evidence>
<comment type="subcellular location">
    <subcellularLocation>
        <location evidence="2">Nucleus</location>
        <location evidence="2">Nucleolus</location>
    </subcellularLocation>
</comment>
<keyword evidence="6" id="KW-0698">rRNA processing</keyword>
<keyword evidence="8" id="KW-0378">Hydrolase</keyword>
<dbReference type="InterPro" id="IPR050079">
    <property type="entry name" value="DEAD_box_RNA_helicase"/>
</dbReference>
<evidence type="ECO:0000256" key="8">
    <source>
        <dbReference type="ARBA" id="ARBA00022801"/>
    </source>
</evidence>
<evidence type="ECO:0000256" key="14">
    <source>
        <dbReference type="PROSITE-ProRule" id="PRU00552"/>
    </source>
</evidence>
<dbReference type="GO" id="GO:0006364">
    <property type="term" value="P:rRNA processing"/>
    <property type="evidence" value="ECO:0007669"/>
    <property type="project" value="UniProtKB-KW"/>
</dbReference>
<feature type="region of interest" description="Disordered" evidence="15">
    <location>
        <begin position="652"/>
        <end position="676"/>
    </location>
</feature>
<evidence type="ECO:0000256" key="12">
    <source>
        <dbReference type="ARBA" id="ARBA00023242"/>
    </source>
</evidence>
<feature type="region of interest" description="Disordered" evidence="15">
    <location>
        <begin position="1"/>
        <end position="61"/>
    </location>
</feature>